<keyword evidence="3" id="KW-1185">Reference proteome</keyword>
<evidence type="ECO:0008006" key="4">
    <source>
        <dbReference type="Google" id="ProtNLM"/>
    </source>
</evidence>
<proteinExistence type="predicted"/>
<protein>
    <recommendedName>
        <fullName evidence="4">Secreted protein</fullName>
    </recommendedName>
</protein>
<dbReference type="AlphaFoldDB" id="A0AA40E3T1"/>
<comment type="caution">
    <text evidence="2">The sequence shown here is derived from an EMBL/GenBank/DDBJ whole genome shotgun (WGS) entry which is preliminary data.</text>
</comment>
<gene>
    <name evidence="2" type="ORF">B0T26DRAFT_674642</name>
</gene>
<evidence type="ECO:0000313" key="2">
    <source>
        <dbReference type="EMBL" id="KAK0723021.1"/>
    </source>
</evidence>
<dbReference type="EMBL" id="JAUIRO010000003">
    <property type="protein sequence ID" value="KAK0723021.1"/>
    <property type="molecule type" value="Genomic_DNA"/>
</dbReference>
<keyword evidence="1" id="KW-0732">Signal</keyword>
<organism evidence="2 3">
    <name type="scientific">Lasiosphaeria miniovina</name>
    <dbReference type="NCBI Taxonomy" id="1954250"/>
    <lineage>
        <taxon>Eukaryota</taxon>
        <taxon>Fungi</taxon>
        <taxon>Dikarya</taxon>
        <taxon>Ascomycota</taxon>
        <taxon>Pezizomycotina</taxon>
        <taxon>Sordariomycetes</taxon>
        <taxon>Sordariomycetidae</taxon>
        <taxon>Sordariales</taxon>
        <taxon>Lasiosphaeriaceae</taxon>
        <taxon>Lasiosphaeria</taxon>
    </lineage>
</organism>
<reference evidence="2" key="1">
    <citation type="submission" date="2023-06" db="EMBL/GenBank/DDBJ databases">
        <title>Genome-scale phylogeny and comparative genomics of the fungal order Sordariales.</title>
        <authorList>
            <consortium name="Lawrence Berkeley National Laboratory"/>
            <person name="Hensen N."/>
            <person name="Bonometti L."/>
            <person name="Westerberg I."/>
            <person name="Brannstrom I.O."/>
            <person name="Guillou S."/>
            <person name="Cros-Aarteil S."/>
            <person name="Calhoun S."/>
            <person name="Haridas S."/>
            <person name="Kuo A."/>
            <person name="Mondo S."/>
            <person name="Pangilinan J."/>
            <person name="Riley R."/>
            <person name="LaButti K."/>
            <person name="Andreopoulos B."/>
            <person name="Lipzen A."/>
            <person name="Chen C."/>
            <person name="Yanf M."/>
            <person name="Daum C."/>
            <person name="Ng V."/>
            <person name="Clum A."/>
            <person name="Steindorff A."/>
            <person name="Ohm R."/>
            <person name="Martin F."/>
            <person name="Silar P."/>
            <person name="Natvig D."/>
            <person name="Lalanne C."/>
            <person name="Gautier V."/>
            <person name="Ament-velasquez S.L."/>
            <person name="Kruys A."/>
            <person name="Hutchinson M.I."/>
            <person name="Powell A.J."/>
            <person name="Barry K."/>
            <person name="Miller A.N."/>
            <person name="Grigoriev I.V."/>
            <person name="Debuchy R."/>
            <person name="Gladieux P."/>
            <person name="Thoren M.H."/>
            <person name="Johannesson H."/>
        </authorList>
    </citation>
    <scope>NUCLEOTIDE SEQUENCE</scope>
    <source>
        <strain evidence="2">SMH2392-1A</strain>
    </source>
</reference>
<sequence length="107" mass="11513">MLLLLLPLLLLTPIPPHWLQVPPSRVPFGFSAREPLSANAPCDVAIRMCVVGVCLVGESWWTASRSPDSSASVEPDAVGVSAKGMRCGKRAGNKVGSLWRSTEERMV</sequence>
<feature type="chain" id="PRO_5041318067" description="Secreted protein" evidence="1">
    <location>
        <begin position="20"/>
        <end position="107"/>
    </location>
</feature>
<feature type="signal peptide" evidence="1">
    <location>
        <begin position="1"/>
        <end position="19"/>
    </location>
</feature>
<dbReference type="Proteomes" id="UP001172101">
    <property type="component" value="Unassembled WGS sequence"/>
</dbReference>
<evidence type="ECO:0000256" key="1">
    <source>
        <dbReference type="SAM" id="SignalP"/>
    </source>
</evidence>
<evidence type="ECO:0000313" key="3">
    <source>
        <dbReference type="Proteomes" id="UP001172101"/>
    </source>
</evidence>
<accession>A0AA40E3T1</accession>
<name>A0AA40E3T1_9PEZI</name>
<dbReference type="GeneID" id="85323001"/>
<dbReference type="RefSeq" id="XP_060298945.1">
    <property type="nucleotide sequence ID" value="XM_060439731.1"/>
</dbReference>